<dbReference type="Pfam" id="PF00954">
    <property type="entry name" value="S_locus_glycop"/>
    <property type="match status" value="1"/>
</dbReference>
<evidence type="ECO:0000256" key="11">
    <source>
        <dbReference type="PIRNR" id="PIRNR000641"/>
    </source>
</evidence>
<dbReference type="FunFam" id="1.10.510.10:FF:001019">
    <property type="entry name" value="G-type lectin S-receptor-like serine/threonine-protein kinase B120"/>
    <property type="match status" value="1"/>
</dbReference>
<keyword evidence="4 11" id="KW-0547">Nucleotide-binding</keyword>
<evidence type="ECO:0000256" key="12">
    <source>
        <dbReference type="SAM" id="Phobius"/>
    </source>
</evidence>
<dbReference type="InterPro" id="IPR011009">
    <property type="entry name" value="Kinase-like_dom_sf"/>
</dbReference>
<dbReference type="PANTHER" id="PTHR32444:SF118">
    <property type="entry name" value="OS09G0551150 PROTEIN"/>
    <property type="match status" value="1"/>
</dbReference>
<evidence type="ECO:0000256" key="10">
    <source>
        <dbReference type="ARBA" id="ARBA00048679"/>
    </source>
</evidence>
<dbReference type="EC" id="2.7.11.1" evidence="11"/>
<keyword evidence="5 11" id="KW-0418">Kinase</keyword>
<dbReference type="PANTHER" id="PTHR32444">
    <property type="entry name" value="BULB-TYPE LECTIN DOMAIN-CONTAINING PROTEIN"/>
    <property type="match status" value="1"/>
</dbReference>
<keyword evidence="1 11" id="KW-0723">Serine/threonine-protein kinase</keyword>
<keyword evidence="17" id="KW-1185">Reference proteome</keyword>
<reference evidence="16 17" key="1">
    <citation type="submission" date="2024-01" db="EMBL/GenBank/DDBJ databases">
        <title>The complete chloroplast genome sequence of Lithospermum erythrorhizon: insights into the phylogenetic relationship among Boraginaceae species and the maternal lineages of purple gromwells.</title>
        <authorList>
            <person name="Okada T."/>
            <person name="Watanabe K."/>
        </authorList>
    </citation>
    <scope>NUCLEOTIDE SEQUENCE [LARGE SCALE GENOMIC DNA]</scope>
</reference>
<dbReference type="Pfam" id="PF07714">
    <property type="entry name" value="PK_Tyr_Ser-Thr"/>
    <property type="match status" value="1"/>
</dbReference>
<feature type="transmembrane region" description="Helical" evidence="12">
    <location>
        <begin position="20"/>
        <end position="39"/>
    </location>
</feature>
<evidence type="ECO:0000256" key="3">
    <source>
        <dbReference type="ARBA" id="ARBA00022729"/>
    </source>
</evidence>
<keyword evidence="2 11" id="KW-0808">Transferase</keyword>
<dbReference type="Proteomes" id="UP001454036">
    <property type="component" value="Unassembled WGS sequence"/>
</dbReference>
<evidence type="ECO:0000256" key="4">
    <source>
        <dbReference type="ARBA" id="ARBA00022741"/>
    </source>
</evidence>
<evidence type="ECO:0000259" key="13">
    <source>
        <dbReference type="PROSITE" id="PS50011"/>
    </source>
</evidence>
<dbReference type="CDD" id="cd01098">
    <property type="entry name" value="PAN_AP_plant"/>
    <property type="match status" value="1"/>
</dbReference>
<dbReference type="InterPro" id="IPR024171">
    <property type="entry name" value="SRK-like_kinase"/>
</dbReference>
<comment type="catalytic activity">
    <reaction evidence="10 11">
        <text>L-seryl-[protein] + ATP = O-phospho-L-seryl-[protein] + ADP + H(+)</text>
        <dbReference type="Rhea" id="RHEA:17989"/>
        <dbReference type="Rhea" id="RHEA-COMP:9863"/>
        <dbReference type="Rhea" id="RHEA-COMP:11604"/>
        <dbReference type="ChEBI" id="CHEBI:15378"/>
        <dbReference type="ChEBI" id="CHEBI:29999"/>
        <dbReference type="ChEBI" id="CHEBI:30616"/>
        <dbReference type="ChEBI" id="CHEBI:83421"/>
        <dbReference type="ChEBI" id="CHEBI:456216"/>
        <dbReference type="EC" id="2.7.11.1"/>
    </reaction>
</comment>
<feature type="domain" description="Bulb-type lectin" evidence="14">
    <location>
        <begin position="51"/>
        <end position="170"/>
    </location>
</feature>
<dbReference type="CDD" id="cd00028">
    <property type="entry name" value="B_lectin"/>
    <property type="match status" value="1"/>
</dbReference>
<feature type="transmembrane region" description="Helical" evidence="12">
    <location>
        <begin position="465"/>
        <end position="487"/>
    </location>
</feature>
<dbReference type="SUPFAM" id="SSF56112">
    <property type="entry name" value="Protein kinase-like (PK-like)"/>
    <property type="match status" value="1"/>
</dbReference>
<comment type="catalytic activity">
    <reaction evidence="9 11">
        <text>L-threonyl-[protein] + ATP = O-phospho-L-threonyl-[protein] + ADP + H(+)</text>
        <dbReference type="Rhea" id="RHEA:46608"/>
        <dbReference type="Rhea" id="RHEA-COMP:11060"/>
        <dbReference type="Rhea" id="RHEA-COMP:11605"/>
        <dbReference type="ChEBI" id="CHEBI:15378"/>
        <dbReference type="ChEBI" id="CHEBI:30013"/>
        <dbReference type="ChEBI" id="CHEBI:30616"/>
        <dbReference type="ChEBI" id="CHEBI:61977"/>
        <dbReference type="ChEBI" id="CHEBI:456216"/>
        <dbReference type="EC" id="2.7.11.1"/>
    </reaction>
</comment>
<dbReference type="PIRSF" id="PIRSF000641">
    <property type="entry name" value="SRK"/>
    <property type="match status" value="1"/>
</dbReference>
<dbReference type="InterPro" id="IPR000719">
    <property type="entry name" value="Prot_kinase_dom"/>
</dbReference>
<keyword evidence="7" id="KW-1015">Disulfide bond</keyword>
<protein>
    <recommendedName>
        <fullName evidence="11">Receptor-like serine/threonine-protein kinase</fullName>
        <ecNumber evidence="11">2.7.11.1</ecNumber>
    </recommendedName>
</protein>
<accession>A0AAV3QFR4</accession>
<dbReference type="Gene3D" id="3.30.200.20">
    <property type="entry name" value="Phosphorylase Kinase, domain 1"/>
    <property type="match status" value="1"/>
</dbReference>
<dbReference type="InterPro" id="IPR003609">
    <property type="entry name" value="Pan_app"/>
</dbReference>
<dbReference type="AlphaFoldDB" id="A0AAV3QFR4"/>
<dbReference type="PROSITE" id="PS00108">
    <property type="entry name" value="PROTEIN_KINASE_ST"/>
    <property type="match status" value="1"/>
</dbReference>
<keyword evidence="6 11" id="KW-0067">ATP-binding</keyword>
<evidence type="ECO:0000259" key="14">
    <source>
        <dbReference type="PROSITE" id="PS50927"/>
    </source>
</evidence>
<dbReference type="PROSITE" id="PS50927">
    <property type="entry name" value="BULB_LECTIN"/>
    <property type="match status" value="1"/>
</dbReference>
<dbReference type="SMART" id="SM00473">
    <property type="entry name" value="PAN_AP"/>
    <property type="match status" value="1"/>
</dbReference>
<evidence type="ECO:0000256" key="1">
    <source>
        <dbReference type="ARBA" id="ARBA00022527"/>
    </source>
</evidence>
<keyword evidence="3" id="KW-0732">Signal</keyword>
<dbReference type="Gene3D" id="2.90.10.10">
    <property type="entry name" value="Bulb-type lectin domain"/>
    <property type="match status" value="1"/>
</dbReference>
<dbReference type="SMART" id="SM00108">
    <property type="entry name" value="B_lectin"/>
    <property type="match status" value="1"/>
</dbReference>
<organism evidence="16 17">
    <name type="scientific">Lithospermum erythrorhizon</name>
    <name type="common">Purple gromwell</name>
    <name type="synonym">Lithospermum officinale var. erythrorhizon</name>
    <dbReference type="NCBI Taxonomy" id="34254"/>
    <lineage>
        <taxon>Eukaryota</taxon>
        <taxon>Viridiplantae</taxon>
        <taxon>Streptophyta</taxon>
        <taxon>Embryophyta</taxon>
        <taxon>Tracheophyta</taxon>
        <taxon>Spermatophyta</taxon>
        <taxon>Magnoliopsida</taxon>
        <taxon>eudicotyledons</taxon>
        <taxon>Gunneridae</taxon>
        <taxon>Pentapetalae</taxon>
        <taxon>asterids</taxon>
        <taxon>lamiids</taxon>
        <taxon>Boraginales</taxon>
        <taxon>Boraginaceae</taxon>
        <taxon>Boraginoideae</taxon>
        <taxon>Lithospermeae</taxon>
        <taxon>Lithospermum</taxon>
    </lineage>
</organism>
<dbReference type="GO" id="GO:0004674">
    <property type="term" value="F:protein serine/threonine kinase activity"/>
    <property type="evidence" value="ECO:0007669"/>
    <property type="project" value="UniProtKB-KW"/>
</dbReference>
<dbReference type="PROSITE" id="PS50011">
    <property type="entry name" value="PROTEIN_KINASE_DOM"/>
    <property type="match status" value="1"/>
</dbReference>
<dbReference type="SMART" id="SM00220">
    <property type="entry name" value="S_TKc"/>
    <property type="match status" value="1"/>
</dbReference>
<dbReference type="EMBL" id="BAABME010004595">
    <property type="protein sequence ID" value="GAA0162919.1"/>
    <property type="molecule type" value="Genomic_DNA"/>
</dbReference>
<dbReference type="GO" id="GO:0048544">
    <property type="term" value="P:recognition of pollen"/>
    <property type="evidence" value="ECO:0007669"/>
    <property type="project" value="InterPro"/>
</dbReference>
<evidence type="ECO:0000256" key="2">
    <source>
        <dbReference type="ARBA" id="ARBA00022679"/>
    </source>
</evidence>
<keyword evidence="12" id="KW-1133">Transmembrane helix</keyword>
<evidence type="ECO:0000259" key="15">
    <source>
        <dbReference type="PROSITE" id="PS50948"/>
    </source>
</evidence>
<dbReference type="InterPro" id="IPR000858">
    <property type="entry name" value="S_locus_glycoprot_dom"/>
</dbReference>
<dbReference type="InterPro" id="IPR008271">
    <property type="entry name" value="Ser/Thr_kinase_AS"/>
</dbReference>
<gene>
    <name evidence="16" type="ORF">LIER_18910</name>
</gene>
<evidence type="ECO:0000256" key="5">
    <source>
        <dbReference type="ARBA" id="ARBA00022777"/>
    </source>
</evidence>
<dbReference type="InterPro" id="IPR001245">
    <property type="entry name" value="Ser-Thr/Tyr_kinase_cat_dom"/>
</dbReference>
<evidence type="ECO:0000313" key="17">
    <source>
        <dbReference type="Proteomes" id="UP001454036"/>
    </source>
</evidence>
<comment type="similarity">
    <text evidence="11">Belongs to the protein kinase superfamily. Ser/Thr protein kinase family.</text>
</comment>
<feature type="domain" description="Protein kinase" evidence="13">
    <location>
        <begin position="518"/>
        <end position="719"/>
    </location>
</feature>
<proteinExistence type="inferred from homology"/>
<dbReference type="FunFam" id="2.90.10.10:FF:000001">
    <property type="entry name" value="G-type lectin S-receptor-like serine/threonine-protein kinase"/>
    <property type="match status" value="1"/>
</dbReference>
<dbReference type="Pfam" id="PF01453">
    <property type="entry name" value="B_lectin"/>
    <property type="match status" value="1"/>
</dbReference>
<evidence type="ECO:0000256" key="8">
    <source>
        <dbReference type="ARBA" id="ARBA00023180"/>
    </source>
</evidence>
<keyword evidence="12" id="KW-0472">Membrane</keyword>
<dbReference type="Gene3D" id="1.10.510.10">
    <property type="entry name" value="Transferase(Phosphotransferase) domain 1"/>
    <property type="match status" value="1"/>
</dbReference>
<evidence type="ECO:0000256" key="6">
    <source>
        <dbReference type="ARBA" id="ARBA00022840"/>
    </source>
</evidence>
<evidence type="ECO:0000256" key="9">
    <source>
        <dbReference type="ARBA" id="ARBA00047899"/>
    </source>
</evidence>
<keyword evidence="8" id="KW-0325">Glycoprotein</keyword>
<feature type="domain" description="Apple" evidence="15">
    <location>
        <begin position="362"/>
        <end position="445"/>
    </location>
</feature>
<dbReference type="SUPFAM" id="SSF51110">
    <property type="entry name" value="alpha-D-mannose-specific plant lectins"/>
    <property type="match status" value="1"/>
</dbReference>
<keyword evidence="16" id="KW-0675">Receptor</keyword>
<dbReference type="FunFam" id="3.30.200.20:FF:000195">
    <property type="entry name" value="G-type lectin S-receptor-like serine/threonine-protein kinase"/>
    <property type="match status" value="1"/>
</dbReference>
<dbReference type="GO" id="GO:0005524">
    <property type="term" value="F:ATP binding"/>
    <property type="evidence" value="ECO:0007669"/>
    <property type="project" value="UniProtKB-KW"/>
</dbReference>
<dbReference type="InterPro" id="IPR036426">
    <property type="entry name" value="Bulb-type_lectin_dom_sf"/>
</dbReference>
<dbReference type="InterPro" id="IPR001480">
    <property type="entry name" value="Bulb-type_lectin_dom"/>
</dbReference>
<evidence type="ECO:0000313" key="16">
    <source>
        <dbReference type="EMBL" id="GAA0162919.1"/>
    </source>
</evidence>
<sequence length="719" mass="81425">MIKFFRFNDHEFQIKVGRNFLEIGMMQNLIWFTIFLISVNLSSIMQLSHAVDSISMNQSISDGQTLVSADQSYELGFFSPGRSKNRYLGIWFKKTPDRIDWVANRDNPVKDSQGIFAVGKNGPYILNGTKNIIWAANISGVAVNPVLKLLDTGNLVLTDTTGTISDSFLWESFDYPGDTRLPGMLMGENKSGKELYLTSWRSSDDPSLGDFIYKIENIALPQLVFGTKRAKKFRSGPWNGIEFNGLPMLPNPTIPDRVVVFNGEKLMSIADPYNSSFITRLTVNQSGSIQRFVLDFKKSRWNLLYTIPTNLCDNYAQCGANGVCNANRSPMCRCLKGFRPKFQQQWDQLDWSDGCVMEHRVCQQTDGFFNVSGIKLPDLLQIEVKINMGLKECEAECLRNCSCTAYTNPYVSDGKHSCLLWYGKLIDIREFGDEKKEQNIYIRLPLDELGYSSVSSTTKKRPLKIILISVASGVLSLGLICGCLTFIKLRRQGLRRKREDMDLPLFEFHTITSATRNFSIENMIGKGGFGPVYKGILSSGQEVAVKRLSKNSGQGAQEFKNELILIAKLQHRNLVRLLGCCIQGEEMMLIYEYMKNKSLDLFIFDSHRGAVLNWPMRFNIVMDIARGLLYLHQDSRLKIIHRDLKASNILLDRNLQAKISDFGLARIFLGDETYATTKRVIGTYGYMAPEHAVDGYRRIAKSSQFSQVQLGIVVKLGFY</sequence>
<dbReference type="PROSITE" id="PS50948">
    <property type="entry name" value="PAN"/>
    <property type="match status" value="1"/>
</dbReference>
<evidence type="ECO:0000256" key="7">
    <source>
        <dbReference type="ARBA" id="ARBA00023157"/>
    </source>
</evidence>
<keyword evidence="12 16" id="KW-0812">Transmembrane</keyword>
<name>A0AAV3QFR4_LITER</name>
<comment type="caution">
    <text evidence="16">The sequence shown here is derived from an EMBL/GenBank/DDBJ whole genome shotgun (WGS) entry which is preliminary data.</text>
</comment>
<dbReference type="Pfam" id="PF08276">
    <property type="entry name" value="PAN_2"/>
    <property type="match status" value="1"/>
</dbReference>